<comment type="catalytic activity">
    <reaction evidence="3 4">
        <text>[thioredoxin]-disulfide + L-methionine + H2O = L-methionine (S)-S-oxide + [thioredoxin]-dithiol</text>
        <dbReference type="Rhea" id="RHEA:19993"/>
        <dbReference type="Rhea" id="RHEA-COMP:10698"/>
        <dbReference type="Rhea" id="RHEA-COMP:10700"/>
        <dbReference type="ChEBI" id="CHEBI:15377"/>
        <dbReference type="ChEBI" id="CHEBI:29950"/>
        <dbReference type="ChEBI" id="CHEBI:50058"/>
        <dbReference type="ChEBI" id="CHEBI:57844"/>
        <dbReference type="ChEBI" id="CHEBI:58772"/>
        <dbReference type="EC" id="1.8.4.11"/>
    </reaction>
</comment>
<dbReference type="EMBL" id="LAQU01000007">
    <property type="protein sequence ID" value="KKB63959.1"/>
    <property type="molecule type" value="Genomic_DNA"/>
</dbReference>
<dbReference type="InterPro" id="IPR002569">
    <property type="entry name" value="Met_Sox_Rdtase_MsrA_dom"/>
</dbReference>
<dbReference type="SUPFAM" id="SSF55068">
    <property type="entry name" value="Peptide methionine sulfoxide reductase"/>
    <property type="match status" value="1"/>
</dbReference>
<comment type="function">
    <text evidence="4">Has an important function as a repair enzyme for proteins that have been inactivated by oxidation. Catalyzes the reversible oxidation-reduction of methionine sulfoxide in proteins to methionine.</text>
</comment>
<accession>A0A0F5K245</accession>
<dbReference type="PATRIC" id="fig|28092.6.peg.2286"/>
<comment type="caution">
    <text evidence="6">The sequence shown here is derived from an EMBL/GenBank/DDBJ whole genome shotgun (WGS) entry which is preliminary data.</text>
</comment>
<sequence length="193" mass="21142">MGNHPGSASNNAVASEEAVLGGGCFWCTEAVFLQVDGVLTVESGYAGGHVSNPTYEAICTGTTGHAEVVRVRYDPAKLRYRDVLEIFFATHDPTTLNRQGNDVGTQYRSVVFTLNNAQAEQARQVIAALNAENVFGQPIVTEVTALDGNYFPAEAYHQDYFAHHPNQGYCAYVIAPKVAKMRMAFAHRLKDRR</sequence>
<comment type="similarity">
    <text evidence="4">Belongs to the MsrA Met sulfoxide reductase family.</text>
</comment>
<dbReference type="AlphaFoldDB" id="A0A0F5K245"/>
<keyword evidence="7" id="KW-1185">Reference proteome</keyword>
<dbReference type="PANTHER" id="PTHR43774">
    <property type="entry name" value="PEPTIDE METHIONINE SULFOXIDE REDUCTASE"/>
    <property type="match status" value="1"/>
</dbReference>
<dbReference type="GO" id="GO:0008113">
    <property type="term" value="F:peptide-methionine (S)-S-oxide reductase activity"/>
    <property type="evidence" value="ECO:0007669"/>
    <property type="project" value="UniProtKB-UniRule"/>
</dbReference>
<name>A0A0F5K245_9BURK</name>
<dbReference type="GO" id="GO:0033744">
    <property type="term" value="F:L-methionine:thioredoxin-disulfide S-oxidoreductase activity"/>
    <property type="evidence" value="ECO:0007669"/>
    <property type="project" value="RHEA"/>
</dbReference>
<proteinExistence type="inferred from homology"/>
<reference evidence="6 7" key="1">
    <citation type="submission" date="2015-03" db="EMBL/GenBank/DDBJ databases">
        <title>Draft Genome Sequence of Burkholderia andropogonis type strain ICMP2807, isolated from Sorghum bicolor.</title>
        <authorList>
            <person name="Lopes-Santos L."/>
            <person name="Castro D.B."/>
            <person name="Ottoboni L.M."/>
            <person name="Park D."/>
            <person name="Weirc B.S."/>
            <person name="Destefano S.A."/>
        </authorList>
    </citation>
    <scope>NUCLEOTIDE SEQUENCE [LARGE SCALE GENOMIC DNA]</scope>
    <source>
        <strain evidence="6 7">ICMP2807</strain>
    </source>
</reference>
<evidence type="ECO:0000256" key="4">
    <source>
        <dbReference type="HAMAP-Rule" id="MF_01401"/>
    </source>
</evidence>
<feature type="active site" evidence="4">
    <location>
        <position position="24"/>
    </location>
</feature>
<dbReference type="PANTHER" id="PTHR43774:SF1">
    <property type="entry name" value="PEPTIDE METHIONINE SULFOXIDE REDUCTASE MSRA 2"/>
    <property type="match status" value="1"/>
</dbReference>
<dbReference type="STRING" id="28092.WM40_09710"/>
<evidence type="ECO:0000313" key="7">
    <source>
        <dbReference type="Proteomes" id="UP000033618"/>
    </source>
</evidence>
<dbReference type="Gene3D" id="3.30.1060.10">
    <property type="entry name" value="Peptide methionine sulphoxide reductase MsrA"/>
    <property type="match status" value="1"/>
</dbReference>
<dbReference type="InterPro" id="IPR036509">
    <property type="entry name" value="Met_Sox_Rdtase_MsrA_sf"/>
</dbReference>
<evidence type="ECO:0000259" key="5">
    <source>
        <dbReference type="Pfam" id="PF01625"/>
    </source>
</evidence>
<comment type="catalytic activity">
    <reaction evidence="2 4">
        <text>L-methionyl-[protein] + [thioredoxin]-disulfide + H2O = L-methionyl-(S)-S-oxide-[protein] + [thioredoxin]-dithiol</text>
        <dbReference type="Rhea" id="RHEA:14217"/>
        <dbReference type="Rhea" id="RHEA-COMP:10698"/>
        <dbReference type="Rhea" id="RHEA-COMP:10700"/>
        <dbReference type="Rhea" id="RHEA-COMP:12313"/>
        <dbReference type="Rhea" id="RHEA-COMP:12315"/>
        <dbReference type="ChEBI" id="CHEBI:15377"/>
        <dbReference type="ChEBI" id="CHEBI:16044"/>
        <dbReference type="ChEBI" id="CHEBI:29950"/>
        <dbReference type="ChEBI" id="CHEBI:44120"/>
        <dbReference type="ChEBI" id="CHEBI:50058"/>
        <dbReference type="EC" id="1.8.4.11"/>
    </reaction>
</comment>
<protein>
    <recommendedName>
        <fullName evidence="4">Peptide methionine sulfoxide reductase MsrA</fullName>
        <shortName evidence="4">Protein-methionine-S-oxide reductase</shortName>
        <ecNumber evidence="4">1.8.4.11</ecNumber>
    </recommendedName>
    <alternativeName>
        <fullName evidence="4">Peptide-methionine (S)-S-oxide reductase</fullName>
        <shortName evidence="4">Peptide Met(O) reductase</shortName>
    </alternativeName>
</protein>
<evidence type="ECO:0000313" key="6">
    <source>
        <dbReference type="EMBL" id="KKB63959.1"/>
    </source>
</evidence>
<evidence type="ECO:0000256" key="1">
    <source>
        <dbReference type="ARBA" id="ARBA00023002"/>
    </source>
</evidence>
<evidence type="ECO:0000256" key="3">
    <source>
        <dbReference type="ARBA" id="ARBA00048782"/>
    </source>
</evidence>
<feature type="domain" description="Peptide methionine sulphoxide reductase MsrA" evidence="5">
    <location>
        <begin position="17"/>
        <end position="170"/>
    </location>
</feature>
<organism evidence="6 7">
    <name type="scientific">Robbsia andropogonis</name>
    <dbReference type="NCBI Taxonomy" id="28092"/>
    <lineage>
        <taxon>Bacteria</taxon>
        <taxon>Pseudomonadati</taxon>
        <taxon>Pseudomonadota</taxon>
        <taxon>Betaproteobacteria</taxon>
        <taxon>Burkholderiales</taxon>
        <taxon>Burkholderiaceae</taxon>
        <taxon>Robbsia</taxon>
    </lineage>
</organism>
<dbReference type="HAMAP" id="MF_01401">
    <property type="entry name" value="MsrA"/>
    <property type="match status" value="1"/>
</dbReference>
<evidence type="ECO:0000256" key="2">
    <source>
        <dbReference type="ARBA" id="ARBA00047806"/>
    </source>
</evidence>
<keyword evidence="1 4" id="KW-0560">Oxidoreductase</keyword>
<dbReference type="EC" id="1.8.4.11" evidence="4"/>
<gene>
    <name evidence="4" type="primary">msrA</name>
    <name evidence="6" type="ORF">WM40_09710</name>
</gene>
<dbReference type="NCBIfam" id="TIGR00401">
    <property type="entry name" value="msrA"/>
    <property type="match status" value="1"/>
</dbReference>
<dbReference type="Proteomes" id="UP000033618">
    <property type="component" value="Unassembled WGS sequence"/>
</dbReference>
<dbReference type="Pfam" id="PF01625">
    <property type="entry name" value="PMSR"/>
    <property type="match status" value="1"/>
</dbReference>